<evidence type="ECO:0000313" key="1">
    <source>
        <dbReference type="EMBL" id="SUZ53725.1"/>
    </source>
</evidence>
<dbReference type="AlphaFoldDB" id="A0A381NGL3"/>
<proteinExistence type="predicted"/>
<gene>
    <name evidence="1" type="ORF">METZ01_LOCUS6579</name>
</gene>
<dbReference type="EMBL" id="UINC01000344">
    <property type="protein sequence ID" value="SUZ53725.1"/>
    <property type="molecule type" value="Genomic_DNA"/>
</dbReference>
<protein>
    <submittedName>
        <fullName evidence="1">Uncharacterized protein</fullName>
    </submittedName>
</protein>
<name>A0A381NGL3_9ZZZZ</name>
<organism evidence="1">
    <name type="scientific">marine metagenome</name>
    <dbReference type="NCBI Taxonomy" id="408172"/>
    <lineage>
        <taxon>unclassified sequences</taxon>
        <taxon>metagenomes</taxon>
        <taxon>ecological metagenomes</taxon>
    </lineage>
</organism>
<accession>A0A381NGL3</accession>
<sequence length="50" mass="5251">MSVVLLCADAGVHDVATSRAVKHPHRPRTRALGEQSGVLRVDAATVEAAM</sequence>
<reference evidence="1" key="1">
    <citation type="submission" date="2018-05" db="EMBL/GenBank/DDBJ databases">
        <authorList>
            <person name="Lanie J.A."/>
            <person name="Ng W.-L."/>
            <person name="Kazmierczak K.M."/>
            <person name="Andrzejewski T.M."/>
            <person name="Davidsen T.M."/>
            <person name="Wayne K.J."/>
            <person name="Tettelin H."/>
            <person name="Glass J.I."/>
            <person name="Rusch D."/>
            <person name="Podicherti R."/>
            <person name="Tsui H.-C.T."/>
            <person name="Winkler M.E."/>
        </authorList>
    </citation>
    <scope>NUCLEOTIDE SEQUENCE</scope>
</reference>